<dbReference type="GO" id="GO:0000463">
    <property type="term" value="P:maturation of LSU-rRNA from tricistronic rRNA transcript (SSU-rRNA, 5.8S rRNA, LSU-rRNA)"/>
    <property type="evidence" value="ECO:0007669"/>
    <property type="project" value="UniProtKB-UniRule"/>
</dbReference>
<evidence type="ECO:0000256" key="7">
    <source>
        <dbReference type="PROSITE-ProRule" id="PRU00221"/>
    </source>
</evidence>
<dbReference type="InterPro" id="IPR028598">
    <property type="entry name" value="BOP1/Erb1"/>
</dbReference>
<organism evidence="11 12">
    <name type="scientific">Magnaporthiopsis poae (strain ATCC 64411 / 73-15)</name>
    <name type="common">Kentucky bluegrass fungus</name>
    <name type="synonym">Magnaporthe poae</name>
    <dbReference type="NCBI Taxonomy" id="644358"/>
    <lineage>
        <taxon>Eukaryota</taxon>
        <taxon>Fungi</taxon>
        <taxon>Dikarya</taxon>
        <taxon>Ascomycota</taxon>
        <taxon>Pezizomycotina</taxon>
        <taxon>Sordariomycetes</taxon>
        <taxon>Sordariomycetidae</taxon>
        <taxon>Magnaporthales</taxon>
        <taxon>Magnaporthaceae</taxon>
        <taxon>Magnaporthiopsis</taxon>
    </lineage>
</organism>
<reference evidence="10" key="3">
    <citation type="submission" date="2011-03" db="EMBL/GenBank/DDBJ databases">
        <title>Annotation of Magnaporthe poae ATCC 64411.</title>
        <authorList>
            <person name="Ma L.-J."/>
            <person name="Dead R."/>
            <person name="Young S.K."/>
            <person name="Zeng Q."/>
            <person name="Gargeya S."/>
            <person name="Fitzgerald M."/>
            <person name="Haas B."/>
            <person name="Abouelleil A."/>
            <person name="Alvarado L."/>
            <person name="Arachchi H.M."/>
            <person name="Berlin A."/>
            <person name="Brown A."/>
            <person name="Chapman S.B."/>
            <person name="Chen Z."/>
            <person name="Dunbar C."/>
            <person name="Freedman E."/>
            <person name="Gearin G."/>
            <person name="Gellesch M."/>
            <person name="Goldberg J."/>
            <person name="Griggs A."/>
            <person name="Gujja S."/>
            <person name="Heiman D."/>
            <person name="Howarth C."/>
            <person name="Larson L."/>
            <person name="Lui A."/>
            <person name="MacDonald P.J.P."/>
            <person name="Mehta T."/>
            <person name="Montmayeur A."/>
            <person name="Murphy C."/>
            <person name="Neiman D."/>
            <person name="Pearson M."/>
            <person name="Priest M."/>
            <person name="Roberts A."/>
            <person name="Saif S."/>
            <person name="Shea T."/>
            <person name="Shenoy N."/>
            <person name="Sisk P."/>
            <person name="Stolte C."/>
            <person name="Sykes S."/>
            <person name="Yandava C."/>
            <person name="Wortman J."/>
            <person name="Nusbaum C."/>
            <person name="Birren B."/>
        </authorList>
    </citation>
    <scope>NUCLEOTIDE SEQUENCE</scope>
    <source>
        <strain evidence="10">ATCC 64411</strain>
    </source>
</reference>
<feature type="region of interest" description="Disordered" evidence="8">
    <location>
        <begin position="1"/>
        <end position="103"/>
    </location>
</feature>
<dbReference type="InterPro" id="IPR036322">
    <property type="entry name" value="WD40_repeat_dom_sf"/>
</dbReference>
<dbReference type="EnsemblFungi" id="MAPG_04288T0">
    <property type="protein sequence ID" value="MAPG_04288T0"/>
    <property type="gene ID" value="MAPG_04288"/>
</dbReference>
<evidence type="ECO:0000256" key="4">
    <source>
        <dbReference type="ARBA" id="ARBA00022737"/>
    </source>
</evidence>
<feature type="compositionally biased region" description="Acidic residues" evidence="8">
    <location>
        <begin position="36"/>
        <end position="66"/>
    </location>
</feature>
<evidence type="ECO:0000256" key="8">
    <source>
        <dbReference type="SAM" id="MobiDB-lite"/>
    </source>
</evidence>
<evidence type="ECO:0000256" key="6">
    <source>
        <dbReference type="HAMAP-Rule" id="MF_03027"/>
    </source>
</evidence>
<dbReference type="InterPro" id="IPR012953">
    <property type="entry name" value="BOP1_N_dom"/>
</dbReference>
<dbReference type="InterPro" id="IPR015943">
    <property type="entry name" value="WD40/YVTN_repeat-like_dom_sf"/>
</dbReference>
<proteinExistence type="inferred from homology"/>
<dbReference type="eggNOG" id="KOG0650">
    <property type="taxonomic scope" value="Eukaryota"/>
</dbReference>
<dbReference type="HAMAP" id="MF_03027">
    <property type="entry name" value="BOP1"/>
    <property type="match status" value="1"/>
</dbReference>
<dbReference type="PANTHER" id="PTHR17605:SF0">
    <property type="entry name" value="RIBOSOME BIOGENESIS PROTEIN BOP1"/>
    <property type="match status" value="1"/>
</dbReference>
<dbReference type="PROSITE" id="PS50082">
    <property type="entry name" value="WD_REPEATS_2"/>
    <property type="match status" value="1"/>
</dbReference>
<dbReference type="FunFam" id="2.130.10.10:FF:000061">
    <property type="entry name" value="Ribosome biogenesis protein BOP1 homolog"/>
    <property type="match status" value="1"/>
</dbReference>
<keyword evidence="12" id="KW-1185">Reference proteome</keyword>
<dbReference type="AlphaFoldDB" id="A0A0C4DWB3"/>
<evidence type="ECO:0000313" key="11">
    <source>
        <dbReference type="EnsemblFungi" id="MAPG_04288T0"/>
    </source>
</evidence>
<evidence type="ECO:0000256" key="2">
    <source>
        <dbReference type="ARBA" id="ARBA00022552"/>
    </source>
</evidence>
<comment type="similarity">
    <text evidence="6">Belongs to the WD repeat BOP1/ERB1 family.</text>
</comment>
<reference evidence="10" key="1">
    <citation type="submission" date="2010-05" db="EMBL/GenBank/DDBJ databases">
        <title>The Genome Sequence of Magnaporthe poae strain ATCC 64411.</title>
        <authorList>
            <consortium name="The Broad Institute Genome Sequencing Platform"/>
            <consortium name="Broad Institute Genome Sequencing Center for Infectious Disease"/>
            <person name="Ma L.-J."/>
            <person name="Dead R."/>
            <person name="Young S."/>
            <person name="Zeng Q."/>
            <person name="Koehrsen M."/>
            <person name="Alvarado L."/>
            <person name="Berlin A."/>
            <person name="Chapman S.B."/>
            <person name="Chen Z."/>
            <person name="Freedman E."/>
            <person name="Gellesch M."/>
            <person name="Goldberg J."/>
            <person name="Griggs A."/>
            <person name="Gujja S."/>
            <person name="Heilman E.R."/>
            <person name="Heiman D."/>
            <person name="Hepburn T."/>
            <person name="Howarth C."/>
            <person name="Jen D."/>
            <person name="Larson L."/>
            <person name="Mehta T."/>
            <person name="Neiman D."/>
            <person name="Pearson M."/>
            <person name="Roberts A."/>
            <person name="Saif S."/>
            <person name="Shea T."/>
            <person name="Shenoy N."/>
            <person name="Sisk P."/>
            <person name="Stolte C."/>
            <person name="Sykes S."/>
            <person name="Walk T."/>
            <person name="White J."/>
            <person name="Yandava C."/>
            <person name="Haas B."/>
            <person name="Nusbaum C."/>
            <person name="Birren B."/>
        </authorList>
    </citation>
    <scope>NUCLEOTIDE SEQUENCE</scope>
    <source>
        <strain evidence="10">ATCC 64411</strain>
    </source>
</reference>
<protein>
    <recommendedName>
        <fullName evidence="6">Ribosome biogenesis protein ERB1</fullName>
    </recommendedName>
    <alternativeName>
        <fullName evidence="6">Eukaryotic ribosome biogenesis protein 1</fullName>
    </alternativeName>
</protein>
<dbReference type="GO" id="GO:0070180">
    <property type="term" value="F:large ribosomal subunit rRNA binding"/>
    <property type="evidence" value="ECO:0007669"/>
    <property type="project" value="EnsemblFungi"/>
</dbReference>
<keyword evidence="5 6" id="KW-0539">Nucleus</keyword>
<dbReference type="Proteomes" id="UP000011715">
    <property type="component" value="Unassembled WGS sequence"/>
</dbReference>
<keyword evidence="2 6" id="KW-0698">rRNA processing</keyword>
<reference evidence="11" key="4">
    <citation type="journal article" date="2015" name="G3 (Bethesda)">
        <title>Genome sequences of three phytopathogenic species of the Magnaporthaceae family of fungi.</title>
        <authorList>
            <person name="Okagaki L.H."/>
            <person name="Nunes C.C."/>
            <person name="Sailsbery J."/>
            <person name="Clay B."/>
            <person name="Brown D."/>
            <person name="John T."/>
            <person name="Oh Y."/>
            <person name="Young N."/>
            <person name="Fitzgerald M."/>
            <person name="Haas B.J."/>
            <person name="Zeng Q."/>
            <person name="Young S."/>
            <person name="Adiconis X."/>
            <person name="Fan L."/>
            <person name="Levin J.Z."/>
            <person name="Mitchell T.K."/>
            <person name="Okubara P.A."/>
            <person name="Farman M.L."/>
            <person name="Kohn L.M."/>
            <person name="Birren B."/>
            <person name="Ma L.-J."/>
            <person name="Dean R.A."/>
        </authorList>
    </citation>
    <scope>NUCLEOTIDE SEQUENCE</scope>
    <source>
        <strain evidence="11">ATCC 64411 / 73-15</strain>
    </source>
</reference>
<dbReference type="GO" id="GO:0005654">
    <property type="term" value="C:nucleoplasm"/>
    <property type="evidence" value="ECO:0007669"/>
    <property type="project" value="UniProtKB-SubCell"/>
</dbReference>
<comment type="subunit">
    <text evidence="6">Component of the NOP7 complex, composed of ERB1, NOP7 and YTM1. Within the NOP7 complex ERB1 appears to interact directly with NOP7 and YTM1. The NOP7 complex also associates with the 66S pre-ribosome.</text>
</comment>
<dbReference type="STRING" id="644358.A0A0C4DWB3"/>
<dbReference type="Gene3D" id="2.130.10.10">
    <property type="entry name" value="YVTN repeat-like/Quinoprotein amine dehydrogenase"/>
    <property type="match status" value="1"/>
</dbReference>
<dbReference type="PROSITE" id="PS50294">
    <property type="entry name" value="WD_REPEATS_REGION"/>
    <property type="match status" value="1"/>
</dbReference>
<feature type="domain" description="BOP1 N-terminal" evidence="9">
    <location>
        <begin position="140"/>
        <end position="403"/>
    </location>
</feature>
<dbReference type="Pfam" id="PF00400">
    <property type="entry name" value="WD40"/>
    <property type="match status" value="2"/>
</dbReference>
<dbReference type="GO" id="GO:0043021">
    <property type="term" value="F:ribonucleoprotein complex binding"/>
    <property type="evidence" value="ECO:0007669"/>
    <property type="project" value="UniProtKB-UniRule"/>
</dbReference>
<keyword evidence="3 7" id="KW-0853">WD repeat</keyword>
<evidence type="ECO:0000313" key="10">
    <source>
        <dbReference type="EMBL" id="KLU85260.1"/>
    </source>
</evidence>
<dbReference type="GO" id="GO:0070545">
    <property type="term" value="C:PeBoW complex"/>
    <property type="evidence" value="ECO:0007669"/>
    <property type="project" value="EnsemblFungi"/>
</dbReference>
<evidence type="ECO:0000256" key="5">
    <source>
        <dbReference type="ARBA" id="ARBA00023242"/>
    </source>
</evidence>
<dbReference type="SUPFAM" id="SSF50978">
    <property type="entry name" value="WD40 repeat-like"/>
    <property type="match status" value="1"/>
</dbReference>
<feature type="compositionally biased region" description="Basic and acidic residues" evidence="8">
    <location>
        <begin position="76"/>
        <end position="86"/>
    </location>
</feature>
<dbReference type="SMART" id="SM01035">
    <property type="entry name" value="BOP1NT"/>
    <property type="match status" value="1"/>
</dbReference>
<feature type="repeat" description="WD" evidence="7">
    <location>
        <begin position="410"/>
        <end position="451"/>
    </location>
</feature>
<evidence type="ECO:0000256" key="1">
    <source>
        <dbReference type="ARBA" id="ARBA00022517"/>
    </source>
</evidence>
<dbReference type="EMBL" id="ADBL01001015">
    <property type="status" value="NOT_ANNOTATED_CDS"/>
    <property type="molecule type" value="Genomic_DNA"/>
</dbReference>
<dbReference type="SMART" id="SM00320">
    <property type="entry name" value="WD40"/>
    <property type="match status" value="5"/>
</dbReference>
<dbReference type="Pfam" id="PF08145">
    <property type="entry name" value="BOP1NT"/>
    <property type="match status" value="1"/>
</dbReference>
<evidence type="ECO:0000259" key="9">
    <source>
        <dbReference type="SMART" id="SM01035"/>
    </source>
</evidence>
<dbReference type="OMA" id="MRPAKGE"/>
<dbReference type="OrthoDB" id="5571054at2759"/>
<name>A0A0C4DWB3_MAGP6</name>
<sequence length="762" mass="85745">MGPQLTSRKRKLPSKAVEESDDEIVDGLLDGALSQSEDDDEADESEAGEDDEEDEDDAVSDQDEEDPLKPALKGAETGKDGARNGAEDEEEDDRPNYRIVEDANGGVRYVYDEIDPVYDSDDTDAQGGENTIGNIPLSFYDAYPHIGYTIDGKKLMRPAERKQALDSLLESIEIPKGWTGLTDPTTGQPLNLSQDELELLKRVQMNEIPEEGYDPYPDMVEYFTGIEEKMPLSAAPEPKRRFLPSKHEAKRVMKLVRAIREGRIAPYRPPEEREKEEGEKEEKYYDVWQDEQPRAEHVMHIPAPKLPPPGYDMSYNPPPEHVPTEAEREAWEKLEPEEREKEYLPHKYDSLRKVPGYESLVKERFERCLDLYLAPRVRKNRLNIDPNSLLPKLPRPEDLRPFPTVCQMIFRGHEGRVRSAAVDPTGLWLATGGDDGAIKIWMINPSRLVWSVKVSSDEPVSAVRWRPNRDTMVLAAAAGEDVFLMVPPDIDPEVEQASRAVLDAGFGYAAVNGGGSSQVTADGKQPAAKWARPGARLEDEGVLLKVTVRSPVKVISWHRRGDHFCTVSPTGQRSSVAVHTLSRHLTQIPFRRLAGLAQVAHFHPTRPLFFVATQRAIRCYDLQRLELVKVVQPGARWISSFDVHPGGDNMVVGSYDRRLLWIDLDLSTRPYKTMRFHPQAIRAVKYHRGGLPLFADASDDGTLQIFHGKVVSDLMENATIVPLKTLRGHRVVDSLGVMEVDWHTVEPWCISAGADGTARLWM</sequence>
<accession>A0A0C4DWB3</accession>
<keyword evidence="4" id="KW-0677">Repeat</keyword>
<reference evidence="12" key="2">
    <citation type="submission" date="2010-05" db="EMBL/GenBank/DDBJ databases">
        <title>The genome sequence of Magnaporthe poae strain ATCC 64411.</title>
        <authorList>
            <person name="Ma L.-J."/>
            <person name="Dead R."/>
            <person name="Young S."/>
            <person name="Zeng Q."/>
            <person name="Koehrsen M."/>
            <person name="Alvarado L."/>
            <person name="Berlin A."/>
            <person name="Chapman S.B."/>
            <person name="Chen Z."/>
            <person name="Freedman E."/>
            <person name="Gellesch M."/>
            <person name="Goldberg J."/>
            <person name="Griggs A."/>
            <person name="Gujja S."/>
            <person name="Heilman E.R."/>
            <person name="Heiman D."/>
            <person name="Hepburn T."/>
            <person name="Howarth C."/>
            <person name="Jen D."/>
            <person name="Larson L."/>
            <person name="Mehta T."/>
            <person name="Neiman D."/>
            <person name="Pearson M."/>
            <person name="Roberts A."/>
            <person name="Saif S."/>
            <person name="Shea T."/>
            <person name="Shenoy N."/>
            <person name="Sisk P."/>
            <person name="Stolte C."/>
            <person name="Sykes S."/>
            <person name="Walk T."/>
            <person name="White J."/>
            <person name="Yandava C."/>
            <person name="Haas B."/>
            <person name="Nusbaum C."/>
            <person name="Birren B."/>
        </authorList>
    </citation>
    <scope>NUCLEOTIDE SEQUENCE [LARGE SCALE GENOMIC DNA]</scope>
    <source>
        <strain evidence="12">ATCC 64411 / 73-15</strain>
    </source>
</reference>
<dbReference type="InterPro" id="IPR001680">
    <property type="entry name" value="WD40_rpt"/>
</dbReference>
<comment type="function">
    <text evidence="6">Component of the NOP7 complex, which is required for maturation of the 25S and 5.8S ribosomal RNAs and formation of the 60S ribosome.</text>
</comment>
<evidence type="ECO:0000256" key="3">
    <source>
        <dbReference type="ARBA" id="ARBA00022574"/>
    </source>
</evidence>
<dbReference type="PANTHER" id="PTHR17605">
    <property type="entry name" value="RIBOSOME BIOGENESIS PROTEIN BOP1 BLOCK OF PROLIFERATION 1 PROTEIN"/>
    <property type="match status" value="1"/>
</dbReference>
<dbReference type="GO" id="GO:0030687">
    <property type="term" value="C:preribosome, large subunit precursor"/>
    <property type="evidence" value="ECO:0007669"/>
    <property type="project" value="UniProtKB-UniRule"/>
</dbReference>
<evidence type="ECO:0000313" key="12">
    <source>
        <dbReference type="Proteomes" id="UP000011715"/>
    </source>
</evidence>
<dbReference type="GO" id="GO:0000466">
    <property type="term" value="P:maturation of 5.8S rRNA from tricistronic rRNA transcript (SSU-rRNA, 5.8S rRNA, LSU-rRNA)"/>
    <property type="evidence" value="ECO:0007669"/>
    <property type="project" value="UniProtKB-UniRule"/>
</dbReference>
<dbReference type="EMBL" id="GL876968">
    <property type="protein sequence ID" value="KLU85260.1"/>
    <property type="molecule type" value="Genomic_DNA"/>
</dbReference>
<keyword evidence="1 6" id="KW-0690">Ribosome biogenesis</keyword>
<reference evidence="11" key="5">
    <citation type="submission" date="2015-06" db="UniProtKB">
        <authorList>
            <consortium name="EnsemblFungi"/>
        </authorList>
    </citation>
    <scope>IDENTIFICATION</scope>
    <source>
        <strain evidence="11">ATCC 64411</strain>
    </source>
</reference>
<gene>
    <name evidence="6" type="primary">ERB1</name>
    <name evidence="10" type="ORF">MAPG_04288</name>
</gene>
<dbReference type="VEuPathDB" id="FungiDB:MAPG_04288"/>
<comment type="subcellular location">
    <subcellularLocation>
        <location evidence="6">Nucleus</location>
        <location evidence="6">Nucleolus</location>
    </subcellularLocation>
    <subcellularLocation>
        <location evidence="6">Nucleus</location>
        <location evidence="6">Nucleoplasm</location>
    </subcellularLocation>
</comment>